<reference evidence="1 2" key="1">
    <citation type="submission" date="2018-12" db="EMBL/GenBank/DDBJ databases">
        <title>Genome sequencing of Prevotella sp. KCOM 3155 (= JS262).</title>
        <authorList>
            <person name="Kook J.-K."/>
            <person name="Park S.-N."/>
            <person name="Lim Y.K."/>
        </authorList>
    </citation>
    <scope>NUCLEOTIDE SEQUENCE [LARGE SCALE GENOMIC DNA]</scope>
    <source>
        <strain evidence="1 2">KCOM 3155</strain>
    </source>
</reference>
<protein>
    <submittedName>
        <fullName evidence="1">Uncharacterized protein</fullName>
    </submittedName>
</protein>
<sequence>MLITNLISRYMKLCKVAFSAGDGAKLTKSIQTSDMEMLFLLMVIPRRCKFTQMGRYGKRGEQCYRQKAGKHTPYVGTFWSGCAGAVKHGIEILGIGVIDVDLHECMMLKTVHTTLGKVEEKNKMNLFDRYARVLEDASGKAYALKAWCKELDISIDRLKAQMVNAYYAQGIIDVLEKNPNTPLNKESANEIFSFAADAA</sequence>
<organism evidence="1 2">
    <name type="scientific">Prevotella koreensis</name>
    <dbReference type="NCBI Taxonomy" id="2490854"/>
    <lineage>
        <taxon>Bacteria</taxon>
        <taxon>Pseudomonadati</taxon>
        <taxon>Bacteroidota</taxon>
        <taxon>Bacteroidia</taxon>
        <taxon>Bacteroidales</taxon>
        <taxon>Prevotellaceae</taxon>
        <taxon>Prevotella</taxon>
    </lineage>
</organism>
<keyword evidence="2" id="KW-1185">Reference proteome</keyword>
<proteinExistence type="predicted"/>
<evidence type="ECO:0000313" key="2">
    <source>
        <dbReference type="Proteomes" id="UP000278983"/>
    </source>
</evidence>
<dbReference type="Proteomes" id="UP000278983">
    <property type="component" value="Unassembled WGS sequence"/>
</dbReference>
<evidence type="ECO:0000313" key="1">
    <source>
        <dbReference type="EMBL" id="RUL59425.1"/>
    </source>
</evidence>
<comment type="caution">
    <text evidence="1">The sequence shown here is derived from an EMBL/GenBank/DDBJ whole genome shotgun (WGS) entry which is preliminary data.</text>
</comment>
<dbReference type="RefSeq" id="WP_126678583.1">
    <property type="nucleotide sequence ID" value="NZ_RYYU01000001.1"/>
</dbReference>
<name>A0A432LKT7_9BACT</name>
<dbReference type="EMBL" id="RYYU01000001">
    <property type="protein sequence ID" value="RUL59425.1"/>
    <property type="molecule type" value="Genomic_DNA"/>
</dbReference>
<dbReference type="AlphaFoldDB" id="A0A432LKT7"/>
<accession>A0A432LKT7</accession>
<gene>
    <name evidence="1" type="ORF">EHV08_06410</name>
</gene>
<dbReference type="OrthoDB" id="634338at2"/>